<keyword evidence="5" id="KW-0804">Transcription</keyword>
<keyword evidence="4" id="KW-0238">DNA-binding</keyword>
<evidence type="ECO:0000256" key="3">
    <source>
        <dbReference type="ARBA" id="ARBA00023015"/>
    </source>
</evidence>
<dbReference type="Proteomes" id="UP001172673">
    <property type="component" value="Unassembled WGS sequence"/>
</dbReference>
<dbReference type="PANTHER" id="PTHR47660">
    <property type="entry name" value="TRANSCRIPTION FACTOR WITH C2H2 AND ZN(2)-CYS(6) DNA BINDING DOMAIN (EUROFUNG)-RELATED-RELATED"/>
    <property type="match status" value="1"/>
</dbReference>
<evidence type="ECO:0000259" key="8">
    <source>
        <dbReference type="PROSITE" id="PS50048"/>
    </source>
</evidence>
<dbReference type="CDD" id="cd00067">
    <property type="entry name" value="GAL4"/>
    <property type="match status" value="1"/>
</dbReference>
<feature type="domain" description="Zn(2)-C6 fungal-type" evidence="8">
    <location>
        <begin position="28"/>
        <end position="57"/>
    </location>
</feature>
<dbReference type="AlphaFoldDB" id="A0AA39CBA2"/>
<evidence type="ECO:0000256" key="2">
    <source>
        <dbReference type="ARBA" id="ARBA00022833"/>
    </source>
</evidence>
<keyword evidence="10" id="KW-1185">Reference proteome</keyword>
<gene>
    <name evidence="9" type="ORF">H2200_013302</name>
</gene>
<dbReference type="SUPFAM" id="SSF57701">
    <property type="entry name" value="Zn2/Cys6 DNA-binding domain"/>
    <property type="match status" value="1"/>
</dbReference>
<organism evidence="9 10">
    <name type="scientific">Cladophialophora chaetospira</name>
    <dbReference type="NCBI Taxonomy" id="386627"/>
    <lineage>
        <taxon>Eukaryota</taxon>
        <taxon>Fungi</taxon>
        <taxon>Dikarya</taxon>
        <taxon>Ascomycota</taxon>
        <taxon>Pezizomycotina</taxon>
        <taxon>Eurotiomycetes</taxon>
        <taxon>Chaetothyriomycetidae</taxon>
        <taxon>Chaetothyriales</taxon>
        <taxon>Herpotrichiellaceae</taxon>
        <taxon>Cladophialophora</taxon>
    </lineage>
</organism>
<feature type="region of interest" description="Disordered" evidence="7">
    <location>
        <begin position="66"/>
        <end position="85"/>
    </location>
</feature>
<keyword evidence="3" id="KW-0805">Transcription regulation</keyword>
<dbReference type="Pfam" id="PF00172">
    <property type="entry name" value="Zn_clus"/>
    <property type="match status" value="1"/>
</dbReference>
<dbReference type="InterPro" id="IPR036864">
    <property type="entry name" value="Zn2-C6_fun-type_DNA-bd_sf"/>
</dbReference>
<evidence type="ECO:0000313" key="10">
    <source>
        <dbReference type="Proteomes" id="UP001172673"/>
    </source>
</evidence>
<name>A0AA39CBA2_9EURO</name>
<accession>A0AA39CBA2</accession>
<evidence type="ECO:0000256" key="6">
    <source>
        <dbReference type="ARBA" id="ARBA00023242"/>
    </source>
</evidence>
<keyword evidence="2" id="KW-0862">Zinc</keyword>
<reference evidence="9" key="1">
    <citation type="submission" date="2022-10" db="EMBL/GenBank/DDBJ databases">
        <title>Culturing micro-colonial fungi from biological soil crusts in the Mojave desert and describing Neophaeococcomyces mojavensis, and introducing the new genera and species Taxawa tesnikishii.</title>
        <authorList>
            <person name="Kurbessoian T."/>
            <person name="Stajich J.E."/>
        </authorList>
    </citation>
    <scope>NUCLEOTIDE SEQUENCE</scope>
    <source>
        <strain evidence="9">TK_41</strain>
    </source>
</reference>
<dbReference type="InterPro" id="IPR007219">
    <property type="entry name" value="XnlR_reg_dom"/>
</dbReference>
<protein>
    <recommendedName>
        <fullName evidence="8">Zn(2)-C6 fungal-type domain-containing protein</fullName>
    </recommendedName>
</protein>
<dbReference type="GO" id="GO:0006351">
    <property type="term" value="P:DNA-templated transcription"/>
    <property type="evidence" value="ECO:0007669"/>
    <property type="project" value="InterPro"/>
</dbReference>
<dbReference type="PROSITE" id="PS00463">
    <property type="entry name" value="ZN2_CY6_FUNGAL_1"/>
    <property type="match status" value="1"/>
</dbReference>
<evidence type="ECO:0000256" key="7">
    <source>
        <dbReference type="SAM" id="MobiDB-lite"/>
    </source>
</evidence>
<feature type="region of interest" description="Disordered" evidence="7">
    <location>
        <begin position="174"/>
        <end position="198"/>
    </location>
</feature>
<dbReference type="Pfam" id="PF04082">
    <property type="entry name" value="Fungal_trans"/>
    <property type="match status" value="1"/>
</dbReference>
<dbReference type="SMART" id="SM00066">
    <property type="entry name" value="GAL4"/>
    <property type="match status" value="1"/>
</dbReference>
<evidence type="ECO:0000256" key="4">
    <source>
        <dbReference type="ARBA" id="ARBA00023125"/>
    </source>
</evidence>
<keyword evidence="1" id="KW-0479">Metal-binding</keyword>
<sequence>MHTLEPTATSDRGHRSAALSSTVRSAIACVNCAATKTRCDREYPCGRCLKRGLTCVSRQRRSAKSARATSIDDSIPQTVNPAAPVNRDVPQLSAAAGQSSLYDSEPLVGASAENQEINGPLQRQGGITTPNPCVAEIFFQSPGLPLDEWDTNLFNLGWTPDPQNIAAGPLVPASAAEGASNRSPDPLASRASSRGDASEVEEDALLIGDWKHWSMCRCNPVPITPAQDRTKSSIVRIDHNFIRPGPWTGVTVDYREKLFEPAERFANVPLSETTREWLLMMAQRFMHIAMDVHGLNVGASSPTFSDAADLDALSGYVRLPPSDALRQYLETVLRKYEPFYPLIPARILEPNQLVGARQGRGSSLLLFLMFAFGAGLDPAIKAQRFSMALTEICRHSIQDVLEKDSGARGSGLLFYCSLMFIIKSVFSGDKAHMNIAVAHRHMYLSLMRSVGLFKRQDLQQPTEEDSLKRAWQLWVERESVSRLAYGWVIVENEISLFYDSQTLLNVSELEAILPADEDLWLASTAEEWQRVLCKGNSTDWRMGLKQQSGHSLRTLFQLLLEDQVDCSDFRPNILHMRLLLCPLHVLVTQLGQLLDCGLGSVQTRSFASPIITQNSSLLRFSEIQLLLNTWHSSFEQLSGQGARFRAMENATLTLYHLISLNLYAAFGKMERFARECYSTWKPGIPEPLFQQWLRAPEYAIVHCGQIFRLFHEIQDELRPIWSAAAMYRATIVLWAFGISHGTPALAEEQVGSTSSEVAINTLLIRDELIQNYLRCGNSRPVLTLPNEPSLSMADPKLLLTATIRILTEQCLVTSFSAGVKFRLGEMVTAWEETHKALAKERTTRV</sequence>
<evidence type="ECO:0000313" key="9">
    <source>
        <dbReference type="EMBL" id="KAJ9602182.1"/>
    </source>
</evidence>
<dbReference type="PANTHER" id="PTHR47660:SF2">
    <property type="entry name" value="TRANSCRIPTION FACTOR WITH C2H2 AND ZN(2)-CYS(6) DNA BINDING DOMAIN (EUROFUNG)"/>
    <property type="match status" value="1"/>
</dbReference>
<dbReference type="InterPro" id="IPR001138">
    <property type="entry name" value="Zn2Cys6_DnaBD"/>
</dbReference>
<evidence type="ECO:0000256" key="1">
    <source>
        <dbReference type="ARBA" id="ARBA00022723"/>
    </source>
</evidence>
<keyword evidence="6" id="KW-0539">Nucleus</keyword>
<proteinExistence type="predicted"/>
<dbReference type="Gene3D" id="4.10.240.10">
    <property type="entry name" value="Zn(2)-C6 fungal-type DNA-binding domain"/>
    <property type="match status" value="1"/>
</dbReference>
<dbReference type="GO" id="GO:0008270">
    <property type="term" value="F:zinc ion binding"/>
    <property type="evidence" value="ECO:0007669"/>
    <property type="project" value="InterPro"/>
</dbReference>
<feature type="compositionally biased region" description="Polar residues" evidence="7">
    <location>
        <begin position="71"/>
        <end position="80"/>
    </location>
</feature>
<dbReference type="PROSITE" id="PS50048">
    <property type="entry name" value="ZN2_CY6_FUNGAL_2"/>
    <property type="match status" value="1"/>
</dbReference>
<comment type="caution">
    <text evidence="9">The sequence shown here is derived from an EMBL/GenBank/DDBJ whole genome shotgun (WGS) entry which is preliminary data.</text>
</comment>
<dbReference type="CDD" id="cd12148">
    <property type="entry name" value="fungal_TF_MHR"/>
    <property type="match status" value="1"/>
</dbReference>
<dbReference type="EMBL" id="JAPDRK010000028">
    <property type="protein sequence ID" value="KAJ9602182.1"/>
    <property type="molecule type" value="Genomic_DNA"/>
</dbReference>
<evidence type="ECO:0000256" key="5">
    <source>
        <dbReference type="ARBA" id="ARBA00023163"/>
    </source>
</evidence>
<dbReference type="GO" id="GO:0000981">
    <property type="term" value="F:DNA-binding transcription factor activity, RNA polymerase II-specific"/>
    <property type="evidence" value="ECO:0007669"/>
    <property type="project" value="InterPro"/>
</dbReference>
<dbReference type="GO" id="GO:0003677">
    <property type="term" value="F:DNA binding"/>
    <property type="evidence" value="ECO:0007669"/>
    <property type="project" value="UniProtKB-KW"/>
</dbReference>